<name>A0A061JA05_TRYRA</name>
<dbReference type="OrthoDB" id="251821at2759"/>
<keyword evidence="2" id="KW-1185">Reference proteome</keyword>
<protein>
    <submittedName>
        <fullName evidence="1">Uncharacterized protein</fullName>
    </submittedName>
</protein>
<gene>
    <name evidence="1" type="ORF">TRSC58_01089</name>
</gene>
<accession>A0A061JA05</accession>
<organism evidence="1 2">
    <name type="scientific">Trypanosoma rangeli SC58</name>
    <dbReference type="NCBI Taxonomy" id="429131"/>
    <lineage>
        <taxon>Eukaryota</taxon>
        <taxon>Discoba</taxon>
        <taxon>Euglenozoa</taxon>
        <taxon>Kinetoplastea</taxon>
        <taxon>Metakinetoplastina</taxon>
        <taxon>Trypanosomatida</taxon>
        <taxon>Trypanosomatidae</taxon>
        <taxon>Trypanosoma</taxon>
        <taxon>Herpetosoma</taxon>
    </lineage>
</organism>
<dbReference type="EMBL" id="AUPL01001089">
    <property type="protein sequence ID" value="ESL11170.1"/>
    <property type="molecule type" value="Genomic_DNA"/>
</dbReference>
<reference evidence="1 2" key="1">
    <citation type="submission" date="2013-07" db="EMBL/GenBank/DDBJ databases">
        <authorList>
            <person name="Stoco P.H."/>
            <person name="Wagner G."/>
            <person name="Gerber A."/>
            <person name="Zaha A."/>
            <person name="Thompson C."/>
            <person name="Bartholomeu D.C."/>
            <person name="Luckemeyer D.D."/>
            <person name="Bahia D."/>
            <person name="Loreto E."/>
            <person name="Prestes E.B."/>
            <person name="Lima F.M."/>
            <person name="Rodrigues-Luiz G."/>
            <person name="Vallejo G.A."/>
            <person name="Filho J.F."/>
            <person name="Monteiro K.M."/>
            <person name="Tyler K.M."/>
            <person name="de Almeida L.G."/>
            <person name="Ortiz M.F."/>
            <person name="Siervo M.A."/>
            <person name="de Moraes M.H."/>
            <person name="Cunha O.L."/>
            <person name="Mendonca-Neto R."/>
            <person name="Silva R."/>
            <person name="Teixeira S.M."/>
            <person name="Murta S.M."/>
            <person name="Sincero T.C."/>
            <person name="Mendes T.A."/>
            <person name="Urmenyi T.P."/>
            <person name="Silva V.G."/>
            <person name="da Rocha W.D."/>
            <person name="Andersson B."/>
            <person name="Romanha A.J."/>
            <person name="Steindel M."/>
            <person name="de Vasconcelos A.T."/>
            <person name="Grisard E.C."/>
        </authorList>
    </citation>
    <scope>NUCLEOTIDE SEQUENCE [LARGE SCALE GENOMIC DNA]</scope>
    <source>
        <strain evidence="1 2">SC58</strain>
    </source>
</reference>
<dbReference type="Proteomes" id="UP000031737">
    <property type="component" value="Unassembled WGS sequence"/>
</dbReference>
<evidence type="ECO:0000313" key="2">
    <source>
        <dbReference type="Proteomes" id="UP000031737"/>
    </source>
</evidence>
<dbReference type="AlphaFoldDB" id="A0A061JA05"/>
<dbReference type="VEuPathDB" id="TriTrypDB:TRSC58_01089"/>
<proteinExistence type="predicted"/>
<sequence length="523" mass="57742">MREEDTIVSLGAVCISLYQCQPLTSSRSRCLYGTAKDYRGDVLVPFYKGCSTYRELAEGVEYRLNQYFVLHPSAAPPQQKSEKMSARKAAPHAFNGGGGGVCKSNAPGGGCSFNGSYVCSRCNGSDDAGRAANTQTSQGIFEEFPRIVVRNFTKERDANPGEKNVIYEAVDDALEVTENNLCCFFYYVKEKCTKTTSPILLKDGSTKRPLIGRDHVRSYASDNAFTHGGKVQQHIELKVGERLLRIGTSAEQKFEDIFQRLKRRNLQVHRLFDGVTGASILPCELVRHLSWKVSALCAEVTIPDSTCAGMKRQRTGEEGGPEEYLRSRMRDRKENADEVQTWISLSEVLTGAYDGSTLCLTSGSLSGSAYTNVKDSEDRCSWQYEQLLHKSTFGFDEGEDTVPLVDVLPPAPHDTFAASAEAVEGSTPLRSLYLDDDSYMSSTLTGAVNDAARSSVAFTTPLRLENEIPVQGSGDSLSLRRRPVRPGYGAYSPIMVTQQSLPDFFLENSDDNNEDEDEYDDDN</sequence>
<comment type="caution">
    <text evidence="1">The sequence shown here is derived from an EMBL/GenBank/DDBJ whole genome shotgun (WGS) entry which is preliminary data.</text>
</comment>
<evidence type="ECO:0000313" key="1">
    <source>
        <dbReference type="EMBL" id="ESL11170.1"/>
    </source>
</evidence>